<keyword evidence="3" id="KW-1185">Reference proteome</keyword>
<feature type="repeat" description="RCC1" evidence="1">
    <location>
        <begin position="35"/>
        <end position="88"/>
    </location>
</feature>
<evidence type="ECO:0000256" key="1">
    <source>
        <dbReference type="PROSITE-ProRule" id="PRU00235"/>
    </source>
</evidence>
<dbReference type="Proteomes" id="UP000823775">
    <property type="component" value="Unassembled WGS sequence"/>
</dbReference>
<sequence length="185" mass="20459">MIIGRAATNRSSSALQLWRWISVSSGTEAELNGKRFAALWGNGDYGRLGHGSLESRWTPNALLSSAFDNQSLCEIACGGAHTLFLTGWSNGGKTELFGPWSWSHMVFLSRSWNFLVVHGGDGGFKVVDGWKEAAHMMEKIAVLLRSSDLDSLVMKLNKSSYRSAVIPWKSEAIIPQHRNHGFYSK</sequence>
<dbReference type="InterPro" id="IPR000408">
    <property type="entry name" value="Reg_chr_condens"/>
</dbReference>
<dbReference type="EMBL" id="JACEIK010000387">
    <property type="protein sequence ID" value="MCD7456155.1"/>
    <property type="molecule type" value="Genomic_DNA"/>
</dbReference>
<gene>
    <name evidence="2" type="ORF">HAX54_030770</name>
</gene>
<dbReference type="Pfam" id="PF00415">
    <property type="entry name" value="RCC1"/>
    <property type="match status" value="1"/>
</dbReference>
<name>A0ABS8SBA7_DATST</name>
<protein>
    <submittedName>
        <fullName evidence="2">Uncharacterized protein</fullName>
    </submittedName>
</protein>
<evidence type="ECO:0000313" key="2">
    <source>
        <dbReference type="EMBL" id="MCD7456155.1"/>
    </source>
</evidence>
<comment type="caution">
    <text evidence="2">The sequence shown here is derived from an EMBL/GenBank/DDBJ whole genome shotgun (WGS) entry which is preliminary data.</text>
</comment>
<dbReference type="Gene3D" id="2.130.10.30">
    <property type="entry name" value="Regulator of chromosome condensation 1/beta-lactamase-inhibitor protein II"/>
    <property type="match status" value="1"/>
</dbReference>
<organism evidence="2 3">
    <name type="scientific">Datura stramonium</name>
    <name type="common">Jimsonweed</name>
    <name type="synonym">Common thornapple</name>
    <dbReference type="NCBI Taxonomy" id="4076"/>
    <lineage>
        <taxon>Eukaryota</taxon>
        <taxon>Viridiplantae</taxon>
        <taxon>Streptophyta</taxon>
        <taxon>Embryophyta</taxon>
        <taxon>Tracheophyta</taxon>
        <taxon>Spermatophyta</taxon>
        <taxon>Magnoliopsida</taxon>
        <taxon>eudicotyledons</taxon>
        <taxon>Gunneridae</taxon>
        <taxon>Pentapetalae</taxon>
        <taxon>asterids</taxon>
        <taxon>lamiids</taxon>
        <taxon>Solanales</taxon>
        <taxon>Solanaceae</taxon>
        <taxon>Solanoideae</taxon>
        <taxon>Datureae</taxon>
        <taxon>Datura</taxon>
    </lineage>
</organism>
<accession>A0ABS8SBA7</accession>
<dbReference type="PROSITE" id="PS50012">
    <property type="entry name" value="RCC1_3"/>
    <property type="match status" value="1"/>
</dbReference>
<reference evidence="2 3" key="1">
    <citation type="journal article" date="2021" name="BMC Genomics">
        <title>Datura genome reveals duplications of psychoactive alkaloid biosynthetic genes and high mutation rate following tissue culture.</title>
        <authorList>
            <person name="Rajewski A."/>
            <person name="Carter-House D."/>
            <person name="Stajich J."/>
            <person name="Litt A."/>
        </authorList>
    </citation>
    <scope>NUCLEOTIDE SEQUENCE [LARGE SCALE GENOMIC DNA]</scope>
    <source>
        <strain evidence="2">AR-01</strain>
    </source>
</reference>
<dbReference type="InterPro" id="IPR009091">
    <property type="entry name" value="RCC1/BLIP-II"/>
</dbReference>
<dbReference type="SUPFAM" id="SSF50985">
    <property type="entry name" value="RCC1/BLIP-II"/>
    <property type="match status" value="1"/>
</dbReference>
<proteinExistence type="predicted"/>
<evidence type="ECO:0000313" key="3">
    <source>
        <dbReference type="Proteomes" id="UP000823775"/>
    </source>
</evidence>